<evidence type="ECO:0000313" key="4">
    <source>
        <dbReference type="Proteomes" id="UP000285120"/>
    </source>
</evidence>
<proteinExistence type="predicted"/>
<dbReference type="CDD" id="cd03443">
    <property type="entry name" value="PaaI_thioesterase"/>
    <property type="match status" value="1"/>
</dbReference>
<evidence type="ECO:0000259" key="2">
    <source>
        <dbReference type="Pfam" id="PF03061"/>
    </source>
</evidence>
<organism evidence="3 4">
    <name type="scientific">Sinobaca qinghaiensis</name>
    <dbReference type="NCBI Taxonomy" id="342944"/>
    <lineage>
        <taxon>Bacteria</taxon>
        <taxon>Bacillati</taxon>
        <taxon>Bacillota</taxon>
        <taxon>Bacilli</taxon>
        <taxon>Bacillales</taxon>
        <taxon>Sporolactobacillaceae</taxon>
        <taxon>Sinobaca</taxon>
    </lineage>
</organism>
<evidence type="ECO:0000313" key="3">
    <source>
        <dbReference type="EMBL" id="RKD75482.1"/>
    </source>
</evidence>
<dbReference type="InterPro" id="IPR052723">
    <property type="entry name" value="Acyl-CoA_thioesterase_PaaI"/>
</dbReference>
<dbReference type="InterPro" id="IPR006683">
    <property type="entry name" value="Thioestr_dom"/>
</dbReference>
<dbReference type="Pfam" id="PF03061">
    <property type="entry name" value="4HBT"/>
    <property type="match status" value="1"/>
</dbReference>
<dbReference type="Proteomes" id="UP000285120">
    <property type="component" value="Unassembled WGS sequence"/>
</dbReference>
<comment type="caution">
    <text evidence="3">The sequence shown here is derived from an EMBL/GenBank/DDBJ whole genome shotgun (WGS) entry which is preliminary data.</text>
</comment>
<keyword evidence="4" id="KW-1185">Reference proteome</keyword>
<dbReference type="PANTHER" id="PTHR42856:SF1">
    <property type="entry name" value="ACYL-COENZYME A THIOESTERASE PAAI"/>
    <property type="match status" value="1"/>
</dbReference>
<dbReference type="NCBIfam" id="TIGR00369">
    <property type="entry name" value="unchar_dom_1"/>
    <property type="match status" value="1"/>
</dbReference>
<dbReference type="InterPro" id="IPR029069">
    <property type="entry name" value="HotDog_dom_sf"/>
</dbReference>
<dbReference type="InterPro" id="IPR003736">
    <property type="entry name" value="PAAI_dom"/>
</dbReference>
<keyword evidence="1" id="KW-0378">Hydrolase</keyword>
<name>A0A419V670_9BACL</name>
<dbReference type="RefSeq" id="WP_120192357.1">
    <property type="nucleotide sequence ID" value="NZ_RAPK01000007.1"/>
</dbReference>
<dbReference type="OrthoDB" id="2139465at2"/>
<sequence>MTDTKTLSTDIQDFLQAATDGEKEVLQQFLNGLRQKHEGHHPSYVSGWIQAEGDWNEDGSYQIRIPIHKGVQNPLEIVHGGVTATLMDTCMGTLANHSTPSKKAAVTMEIKVNYLKPGKGDYLYCRSEIISQSSKTLFLASTIKDEKDQIIAYGTGTFYVIDFLA</sequence>
<dbReference type="Gene3D" id="3.10.129.10">
    <property type="entry name" value="Hotdog Thioesterase"/>
    <property type="match status" value="1"/>
</dbReference>
<reference evidence="3 4" key="1">
    <citation type="submission" date="2018-09" db="EMBL/GenBank/DDBJ databases">
        <title>Genomic Encyclopedia of Archaeal and Bacterial Type Strains, Phase II (KMG-II): from individual species to whole genera.</title>
        <authorList>
            <person name="Goeker M."/>
        </authorList>
    </citation>
    <scope>NUCLEOTIDE SEQUENCE [LARGE SCALE GENOMIC DNA]</scope>
    <source>
        <strain evidence="3 4">DSM 17008</strain>
    </source>
</reference>
<dbReference type="EMBL" id="RAPK01000007">
    <property type="protein sequence ID" value="RKD75482.1"/>
    <property type="molecule type" value="Genomic_DNA"/>
</dbReference>
<accession>A0A419V670</accession>
<feature type="domain" description="Thioesterase" evidence="2">
    <location>
        <begin position="77"/>
        <end position="150"/>
    </location>
</feature>
<dbReference type="PANTHER" id="PTHR42856">
    <property type="entry name" value="ACYL-COENZYME A THIOESTERASE PAAI"/>
    <property type="match status" value="1"/>
</dbReference>
<protein>
    <submittedName>
        <fullName evidence="3">Uncharacterized protein (TIGR00369 family)</fullName>
    </submittedName>
</protein>
<evidence type="ECO:0000256" key="1">
    <source>
        <dbReference type="ARBA" id="ARBA00022801"/>
    </source>
</evidence>
<gene>
    <name evidence="3" type="ORF">ATL39_1181</name>
</gene>
<dbReference type="AlphaFoldDB" id="A0A419V670"/>
<dbReference type="SUPFAM" id="SSF54637">
    <property type="entry name" value="Thioesterase/thiol ester dehydrase-isomerase"/>
    <property type="match status" value="1"/>
</dbReference>
<dbReference type="GO" id="GO:0016289">
    <property type="term" value="F:acyl-CoA hydrolase activity"/>
    <property type="evidence" value="ECO:0007669"/>
    <property type="project" value="UniProtKB-ARBA"/>
</dbReference>